<protein>
    <submittedName>
        <fullName evidence="2">Methyltransferase domain-containing protein</fullName>
    </submittedName>
</protein>
<evidence type="ECO:0000313" key="1">
    <source>
        <dbReference type="EMBL" id="CUS84096.1"/>
    </source>
</evidence>
<dbReference type="OrthoDB" id="9791837at2"/>
<accession>A0A0P1LRA4</accession>
<accession>A0A0P1NZP5</accession>
<organism evidence="2 3">
    <name type="scientific">Candidatus Kryptonium thompsonii</name>
    <dbReference type="NCBI Taxonomy" id="1633631"/>
    <lineage>
        <taxon>Bacteria</taxon>
        <taxon>Pseudomonadati</taxon>
        <taxon>Candidatus Kryptoniota</taxon>
        <taxon>Candidatus Kryptonium</taxon>
    </lineage>
</organism>
<proteinExistence type="predicted"/>
<accession>A0A0P1LLT2</accession>
<dbReference type="Pfam" id="PF13489">
    <property type="entry name" value="Methyltransf_23"/>
    <property type="match status" value="1"/>
</dbReference>
<evidence type="ECO:0000313" key="4">
    <source>
        <dbReference type="Proteomes" id="UP000182200"/>
    </source>
</evidence>
<reference evidence="2 3" key="2">
    <citation type="submission" date="2015-11" db="EMBL/GenBank/DDBJ databases">
        <authorList>
            <person name="Zhang Y."/>
            <person name="Guo Z."/>
        </authorList>
    </citation>
    <scope>NUCLEOTIDE SEQUENCE [LARGE SCALE GENOMIC DNA]</scope>
    <source>
        <strain evidence="2">JGI-4</strain>
    </source>
</reference>
<keyword evidence="2" id="KW-0489">Methyltransferase</keyword>
<dbReference type="CDD" id="cd02440">
    <property type="entry name" value="AdoMet_MTases"/>
    <property type="match status" value="1"/>
</dbReference>
<dbReference type="PANTHER" id="PTHR43861:SF6">
    <property type="entry name" value="METHYLTRANSFERASE TYPE 11"/>
    <property type="match status" value="1"/>
</dbReference>
<accession>A0A0S4MP98</accession>
<accession>A0A0P1L6Z6</accession>
<accession>A0A0P1MX03</accession>
<dbReference type="EMBL" id="FAOP01000001">
    <property type="protein sequence ID" value="CUU00533.1"/>
    <property type="molecule type" value="Genomic_DNA"/>
</dbReference>
<accession>A0A0P1LYV2</accession>
<evidence type="ECO:0000313" key="3">
    <source>
        <dbReference type="Proteomes" id="UP000182011"/>
    </source>
</evidence>
<dbReference type="EMBL" id="CZVI01000007">
    <property type="protein sequence ID" value="CUS84096.1"/>
    <property type="molecule type" value="Genomic_DNA"/>
</dbReference>
<accession>A0A0P1P310</accession>
<accession>A0A0P1L6B4</accession>
<dbReference type="RefSeq" id="WP_141653922.1">
    <property type="nucleotide sequence ID" value="NZ_CZVX01000010.1"/>
</dbReference>
<accession>A0A0P1L631</accession>
<evidence type="ECO:0000313" key="2">
    <source>
        <dbReference type="EMBL" id="CUU00533.1"/>
    </source>
</evidence>
<dbReference type="Proteomes" id="UP000182011">
    <property type="component" value="Unassembled WGS sequence"/>
</dbReference>
<dbReference type="GO" id="GO:0032259">
    <property type="term" value="P:methylation"/>
    <property type="evidence" value="ECO:0007669"/>
    <property type="project" value="UniProtKB-KW"/>
</dbReference>
<accession>A0A0P1LFU8</accession>
<reference evidence="1 4" key="1">
    <citation type="submission" date="2015-11" db="EMBL/GenBank/DDBJ databases">
        <authorList>
            <person name="Varghese N."/>
        </authorList>
    </citation>
    <scope>NUCLEOTIDE SEQUENCE [LARGE SCALE GENOMIC DNA]</scope>
    <source>
        <strain evidence="1 4">JGI-8</strain>
    </source>
</reference>
<dbReference type="GO" id="GO:0008168">
    <property type="term" value="F:methyltransferase activity"/>
    <property type="evidence" value="ECO:0007669"/>
    <property type="project" value="UniProtKB-KW"/>
</dbReference>
<dbReference type="Gene3D" id="3.40.50.150">
    <property type="entry name" value="Vaccinia Virus protein VP39"/>
    <property type="match status" value="1"/>
</dbReference>
<keyword evidence="4" id="KW-1185">Reference proteome</keyword>
<dbReference type="PANTHER" id="PTHR43861">
    <property type="entry name" value="TRANS-ACONITATE 2-METHYLTRANSFERASE-RELATED"/>
    <property type="match status" value="1"/>
</dbReference>
<accession>A0A0P1MCY8</accession>
<dbReference type="InterPro" id="IPR029063">
    <property type="entry name" value="SAM-dependent_MTases_sf"/>
</dbReference>
<keyword evidence="2" id="KW-0808">Transferase</keyword>
<dbReference type="STRING" id="1633631.GCA_001442925_00009"/>
<name>A0A0P1L6Z6_9BACT</name>
<dbReference type="SUPFAM" id="SSF53335">
    <property type="entry name" value="S-adenosyl-L-methionine-dependent methyltransferases"/>
    <property type="match status" value="1"/>
</dbReference>
<gene>
    <name evidence="2" type="ORF">JGI4_00009</name>
    <name evidence="1" type="ORF">JGI8_00770</name>
</gene>
<dbReference type="AlphaFoldDB" id="A0A0P1L6Z6"/>
<sequence>MILINSTEYYTHQEEDPSKKQLANICETIGANILLTNFGYSISRQGKWWSWVLSLMGPLKELVGGNVMWLKASERGRLLDIGCGNGYFLVQMRDLGWDVVGVEPDPKAVKVARDHFGLRVFQGTLEEAKFPDDSFDVITMNHVIEHVPDPIGLLSECRRILKPNGKLVVVTPNIKSLGRYLFGKSWVHWDPPRHLFLFSSKSLRTCAEKAGLKVQRLWTPAKGALWMWMTSRLIKCDGFIPGGLLNKVSLRLKMEMIMFWTVEYIINRFRYVGEELALEASK</sequence>
<dbReference type="Proteomes" id="UP000182200">
    <property type="component" value="Unassembled WGS sequence"/>
</dbReference>